<reference evidence="2 3" key="1">
    <citation type="submission" date="2020-04" db="EMBL/GenBank/DDBJ databases">
        <authorList>
            <person name="Hitch T.C.A."/>
            <person name="Wylensek D."/>
            <person name="Clavel T."/>
        </authorList>
    </citation>
    <scope>NUCLEOTIDE SEQUENCE [LARGE SCALE GENOMIC DNA]</scope>
    <source>
        <strain evidence="2 3">COR2-253-APC-1A</strain>
    </source>
</reference>
<sequence length="150" mass="17182">MEFLLHCENEFKSYNRELLTQTEKGDAMLREQTIKKITDVILPLVKLNIFSQEEVEALQKVNEPINHSASREEPFPEKIPELFTLAETAQILKLTVKGVYDLVKAGKLDLIKLGGRTSRISGDDLRKLLRQSRISRNLSTEKETNSPEED</sequence>
<dbReference type="InterPro" id="IPR041657">
    <property type="entry name" value="HTH_17"/>
</dbReference>
<comment type="caution">
    <text evidence="2">The sequence shown here is derived from an EMBL/GenBank/DDBJ whole genome shotgun (WGS) entry which is preliminary data.</text>
</comment>
<accession>A0A848AM40</accession>
<dbReference type="EMBL" id="JABAEW010000001">
    <property type="protein sequence ID" value="NMD85004.1"/>
    <property type="molecule type" value="Genomic_DNA"/>
</dbReference>
<evidence type="ECO:0000313" key="3">
    <source>
        <dbReference type="Proteomes" id="UP000576225"/>
    </source>
</evidence>
<dbReference type="RefSeq" id="WP_168961128.1">
    <property type="nucleotide sequence ID" value="NZ_JABAEW010000001.1"/>
</dbReference>
<gene>
    <name evidence="2" type="ORF">HF882_00240</name>
</gene>
<dbReference type="Pfam" id="PF12728">
    <property type="entry name" value="HTH_17"/>
    <property type="match status" value="1"/>
</dbReference>
<organism evidence="2 3">
    <name type="scientific">Victivallis vadensis</name>
    <dbReference type="NCBI Taxonomy" id="172901"/>
    <lineage>
        <taxon>Bacteria</taxon>
        <taxon>Pseudomonadati</taxon>
        <taxon>Lentisphaerota</taxon>
        <taxon>Lentisphaeria</taxon>
        <taxon>Victivallales</taxon>
        <taxon>Victivallaceae</taxon>
        <taxon>Victivallis</taxon>
    </lineage>
</organism>
<evidence type="ECO:0000313" key="2">
    <source>
        <dbReference type="EMBL" id="NMD85004.1"/>
    </source>
</evidence>
<protein>
    <submittedName>
        <fullName evidence="2">Helix-turn-helix domain-containing protein</fullName>
    </submittedName>
</protein>
<name>A0A848AM40_9BACT</name>
<evidence type="ECO:0000259" key="1">
    <source>
        <dbReference type="Pfam" id="PF12728"/>
    </source>
</evidence>
<feature type="domain" description="Helix-turn-helix" evidence="1">
    <location>
        <begin position="82"/>
        <end position="132"/>
    </location>
</feature>
<dbReference type="AlphaFoldDB" id="A0A848AM40"/>
<dbReference type="Proteomes" id="UP000576225">
    <property type="component" value="Unassembled WGS sequence"/>
</dbReference>
<proteinExistence type="predicted"/>